<comment type="caution">
    <text evidence="1">The sequence shown here is derived from an EMBL/GenBank/DDBJ whole genome shotgun (WGS) entry which is preliminary data.</text>
</comment>
<dbReference type="Pfam" id="PF09438">
    <property type="entry name" value="DUF2017"/>
    <property type="match status" value="1"/>
</dbReference>
<evidence type="ECO:0000313" key="1">
    <source>
        <dbReference type="EMBL" id="MBD3941507.1"/>
    </source>
</evidence>
<name>A0ABR8NM36_9MICO</name>
<reference evidence="1 2" key="1">
    <citation type="submission" date="2020-09" db="EMBL/GenBank/DDBJ databases">
        <title>Isolation and identification of active actinomycetes.</title>
        <authorList>
            <person name="Li X."/>
        </authorList>
    </citation>
    <scope>NUCLEOTIDE SEQUENCE [LARGE SCALE GENOMIC DNA]</scope>
    <source>
        <strain evidence="1 2">NEAU-LLC</strain>
    </source>
</reference>
<evidence type="ECO:0000313" key="2">
    <source>
        <dbReference type="Proteomes" id="UP000598426"/>
    </source>
</evidence>
<dbReference type="EMBL" id="JACXZS010000004">
    <property type="protein sequence ID" value="MBD3941507.1"/>
    <property type="molecule type" value="Genomic_DNA"/>
</dbReference>
<dbReference type="InterPro" id="IPR018561">
    <property type="entry name" value="AosR"/>
</dbReference>
<gene>
    <name evidence="1" type="ORF">IF188_07345</name>
</gene>
<protein>
    <submittedName>
        <fullName evidence="1">DUF2017 family protein</fullName>
    </submittedName>
</protein>
<keyword evidence="2" id="KW-1185">Reference proteome</keyword>
<organism evidence="1 2">
    <name type="scientific">Microbacterium helvum</name>
    <dbReference type="NCBI Taxonomy" id="2773713"/>
    <lineage>
        <taxon>Bacteria</taxon>
        <taxon>Bacillati</taxon>
        <taxon>Actinomycetota</taxon>
        <taxon>Actinomycetes</taxon>
        <taxon>Micrococcales</taxon>
        <taxon>Microbacteriaceae</taxon>
        <taxon>Microbacterium</taxon>
    </lineage>
</organism>
<sequence>MGHRQAGARVSDRVVVLVLARIEAAHLSGLVGQFAELLDESSPLDGDPAIARLVPTPYPDDDDAAREFRSVTEADLLTRRRADAEVVLFSLADAAPVSDDPDDPTLLEEVEIRLEPGSVQAWLRTLAAVRLVLALRLGVTDAEDHDAQNPRFGIYEWLGYRLDGLVAAVDRD</sequence>
<accession>A0ABR8NM36</accession>
<dbReference type="Proteomes" id="UP000598426">
    <property type="component" value="Unassembled WGS sequence"/>
</dbReference>
<proteinExistence type="predicted"/>